<evidence type="ECO:0000313" key="2">
    <source>
        <dbReference type="EMBL" id="UQZ87455.1"/>
    </source>
</evidence>
<evidence type="ECO:0000256" key="1">
    <source>
        <dbReference type="SAM" id="MobiDB-lite"/>
    </source>
</evidence>
<feature type="region of interest" description="Disordered" evidence="1">
    <location>
        <begin position="1"/>
        <end position="22"/>
    </location>
</feature>
<reference evidence="2" key="2">
    <citation type="journal article" date="2021" name="J Anim Sci Technol">
        <title>Complete genome sequence of Paenibacillus konkukensis sp. nov. SK3146 as a potential probiotic strain.</title>
        <authorList>
            <person name="Jung H.I."/>
            <person name="Park S."/>
            <person name="Niu K.M."/>
            <person name="Lee S.W."/>
            <person name="Kothari D."/>
            <person name="Yi K.J."/>
            <person name="Kim S.K."/>
        </authorList>
    </citation>
    <scope>NUCLEOTIDE SEQUENCE</scope>
    <source>
        <strain evidence="2">SK3146</strain>
    </source>
</reference>
<feature type="compositionally biased region" description="Basic and acidic residues" evidence="1">
    <location>
        <begin position="13"/>
        <end position="22"/>
    </location>
</feature>
<evidence type="ECO:0000313" key="3">
    <source>
        <dbReference type="Proteomes" id="UP001057134"/>
    </source>
</evidence>
<keyword evidence="2" id="KW-0560">Oxidoreductase</keyword>
<protein>
    <submittedName>
        <fullName evidence="2">1-pyrroline-5-carboxylate dehydrogenase 1</fullName>
        <ecNumber evidence="2">1.2.1.88</ecNumber>
    </submittedName>
</protein>
<organism evidence="2 3">
    <name type="scientific">Paenibacillus konkukensis</name>
    <dbReference type="NCBI Taxonomy" id="2020716"/>
    <lineage>
        <taxon>Bacteria</taxon>
        <taxon>Bacillati</taxon>
        <taxon>Bacillota</taxon>
        <taxon>Bacilli</taxon>
        <taxon>Bacillales</taxon>
        <taxon>Paenibacillaceae</taxon>
        <taxon>Paenibacillus</taxon>
    </lineage>
</organism>
<sequence length="44" mass="5116">MKPYQPEPLTDFTRPEESRRLEEALGQVQSELGRTYPLLIGGRR</sequence>
<dbReference type="EC" id="1.2.1.88" evidence="2"/>
<dbReference type="GO" id="GO:0003842">
    <property type="term" value="F:L-glutamate gamma-semialdehyde dehydrogenase activity"/>
    <property type="evidence" value="ECO:0007669"/>
    <property type="project" value="UniProtKB-EC"/>
</dbReference>
<accession>A0ABY4S0Q5</accession>
<proteinExistence type="predicted"/>
<dbReference type="Proteomes" id="UP001057134">
    <property type="component" value="Chromosome"/>
</dbReference>
<reference evidence="2" key="1">
    <citation type="submission" date="2018-02" db="EMBL/GenBank/DDBJ databases">
        <authorList>
            <person name="Kim S.-K."/>
            <person name="Jung H.-I."/>
            <person name="Lee S.-W."/>
        </authorList>
    </citation>
    <scope>NUCLEOTIDE SEQUENCE</scope>
    <source>
        <strain evidence="2">SK3146</strain>
    </source>
</reference>
<name>A0ABY4S0Q5_9BACL</name>
<keyword evidence="3" id="KW-1185">Reference proteome</keyword>
<gene>
    <name evidence="2" type="primary">rocA1_1</name>
    <name evidence="2" type="ORF">SK3146_06757</name>
</gene>
<dbReference type="EMBL" id="CP027059">
    <property type="protein sequence ID" value="UQZ87455.1"/>
    <property type="molecule type" value="Genomic_DNA"/>
</dbReference>